<feature type="compositionally biased region" description="Basic and acidic residues" evidence="1">
    <location>
        <begin position="205"/>
        <end position="218"/>
    </location>
</feature>
<dbReference type="SUPFAM" id="SSF48371">
    <property type="entry name" value="ARM repeat"/>
    <property type="match status" value="1"/>
</dbReference>
<protein>
    <recommendedName>
        <fullName evidence="2">TIR domain-containing protein</fullName>
    </recommendedName>
</protein>
<dbReference type="AlphaFoldDB" id="A0A9D4NNY3"/>
<feature type="domain" description="TIR" evidence="2">
    <location>
        <begin position="644"/>
        <end position="751"/>
    </location>
</feature>
<dbReference type="Gene3D" id="1.25.10.10">
    <property type="entry name" value="Leucine-rich Repeat Variant"/>
    <property type="match status" value="1"/>
</dbReference>
<dbReference type="Proteomes" id="UP000828390">
    <property type="component" value="Unassembled WGS sequence"/>
</dbReference>
<feature type="compositionally biased region" description="Polar residues" evidence="1">
    <location>
        <begin position="59"/>
        <end position="76"/>
    </location>
</feature>
<dbReference type="SUPFAM" id="SSF52200">
    <property type="entry name" value="Toll/Interleukin receptor TIR domain"/>
    <property type="match status" value="1"/>
</dbReference>
<dbReference type="PANTHER" id="PTHR46270:SF2">
    <property type="entry name" value="TIR DOMAIN-CONTAINING PROTEIN"/>
    <property type="match status" value="1"/>
</dbReference>
<evidence type="ECO:0000313" key="3">
    <source>
        <dbReference type="EMBL" id="KAH3898416.1"/>
    </source>
</evidence>
<dbReference type="Pfam" id="PF13676">
    <property type="entry name" value="TIR_2"/>
    <property type="match status" value="1"/>
</dbReference>
<evidence type="ECO:0000313" key="4">
    <source>
        <dbReference type="Proteomes" id="UP000828390"/>
    </source>
</evidence>
<accession>A0A9D4NNY3</accession>
<dbReference type="Gene3D" id="3.40.50.10140">
    <property type="entry name" value="Toll/interleukin-1 receptor homology (TIR) domain"/>
    <property type="match status" value="1"/>
</dbReference>
<evidence type="ECO:0000259" key="2">
    <source>
        <dbReference type="Pfam" id="PF13676"/>
    </source>
</evidence>
<reference evidence="3" key="1">
    <citation type="journal article" date="2019" name="bioRxiv">
        <title>The Genome of the Zebra Mussel, Dreissena polymorpha: A Resource for Invasive Species Research.</title>
        <authorList>
            <person name="McCartney M.A."/>
            <person name="Auch B."/>
            <person name="Kono T."/>
            <person name="Mallez S."/>
            <person name="Zhang Y."/>
            <person name="Obille A."/>
            <person name="Becker A."/>
            <person name="Abrahante J.E."/>
            <person name="Garbe J."/>
            <person name="Badalamenti J.P."/>
            <person name="Herman A."/>
            <person name="Mangelson H."/>
            <person name="Liachko I."/>
            <person name="Sullivan S."/>
            <person name="Sone E.D."/>
            <person name="Koren S."/>
            <person name="Silverstein K.A.T."/>
            <person name="Beckman K.B."/>
            <person name="Gohl D.M."/>
        </authorList>
    </citation>
    <scope>NUCLEOTIDE SEQUENCE</scope>
    <source>
        <strain evidence="3">Duluth1</strain>
        <tissue evidence="3">Whole animal</tissue>
    </source>
</reference>
<comment type="caution">
    <text evidence="3">The sequence shown here is derived from an EMBL/GenBank/DDBJ whole genome shotgun (WGS) entry which is preliminary data.</text>
</comment>
<dbReference type="InterPro" id="IPR000157">
    <property type="entry name" value="TIR_dom"/>
</dbReference>
<dbReference type="GO" id="GO:0007165">
    <property type="term" value="P:signal transduction"/>
    <property type="evidence" value="ECO:0007669"/>
    <property type="project" value="InterPro"/>
</dbReference>
<feature type="compositionally biased region" description="Polar residues" evidence="1">
    <location>
        <begin position="121"/>
        <end position="130"/>
    </location>
</feature>
<feature type="region of interest" description="Disordered" evidence="1">
    <location>
        <begin position="108"/>
        <end position="156"/>
    </location>
</feature>
<feature type="region of interest" description="Disordered" evidence="1">
    <location>
        <begin position="205"/>
        <end position="238"/>
    </location>
</feature>
<feature type="compositionally biased region" description="Acidic residues" evidence="1">
    <location>
        <begin position="219"/>
        <end position="232"/>
    </location>
</feature>
<dbReference type="InterPro" id="IPR016024">
    <property type="entry name" value="ARM-type_fold"/>
</dbReference>
<dbReference type="OrthoDB" id="2148946at2759"/>
<dbReference type="InterPro" id="IPR035897">
    <property type="entry name" value="Toll_tir_struct_dom_sf"/>
</dbReference>
<sequence>MGSAPLCGVKPASVIDSISNKDILNSEQRGGSKFRGNQSAQISCTDQTGEVLSPETAPFKQNQTSDGRICNSSVAKNKNKSEEILDNSEQTFVYTDKAIGSSEHFLKPVVGLPDEPEDHSITGNNSSTKLNSEKGVGSGSGSKMMSINTRKVKPEAIEDVNDVTEAKDTTHHESNVVLQRKDIEQPILRNSAYREHHVPKEIIIDTKHGHAPDDKNVFEEEEDEEVNDDDDEKKEKKPLTEEELNELKTKTYSKLKTTASEVLAVEDKINEEGVYNMNIRNAILQFYNSYFTLKRGSLQQRIQFRLGIANILLETKFMGLVCDCLIRMYRQGWMGDDGKTNKKACNPMINAVLTAVNFSDSSDAISIELANHKEYLETIKDILLKYAPRHLLSQEPTLSKEEAKLMKFCLSVAHNVSMRPNNNQRLRTLDFTSVMQPYLTSTDEMFSLTALATLASIVNEAESEIINAAHDRVKFLLKVLQKGLATKLRRCNGWSCKECGYTIRMIAQNDANKKLLVELGALELLVKLGRTGNEEEQLESVHAIWALSFDKDNQQKVVSTEDLGVLELLFELKKSENVNIKKACNGALWNHRDMLKTCELQKYRDFALKLEEDTAVRAKSEGVNKRSRETHSAKGEEKVDRGHVMISYQWSDQEIMKRIRDQLKLNGFRVWMDIDEMGGSTLQAMASAVENAELVLMCMSQKYKNSPNCRAEAEYAFQKSKKIIPLKMERGYVPDGWLGFICGAKLFYEFSGKYPFEDKMAGLLKEMGKQWNLGQEQKEPVIKPEIAKPINSEPARTVDHVDSGRTVSRVSVSNRTVESVRKWTDSDLKRWIDKNDLNSVLPGRITVGEVALLLQMKIDSPDFFYKCLHEMMKLSDLLSMSKLVWALQDIEKH</sequence>
<keyword evidence="4" id="KW-1185">Reference proteome</keyword>
<evidence type="ECO:0000256" key="1">
    <source>
        <dbReference type="SAM" id="MobiDB-lite"/>
    </source>
</evidence>
<dbReference type="InterPro" id="IPR011989">
    <property type="entry name" value="ARM-like"/>
</dbReference>
<dbReference type="EMBL" id="JAIWYP010000001">
    <property type="protein sequence ID" value="KAH3898416.1"/>
    <property type="molecule type" value="Genomic_DNA"/>
</dbReference>
<reference evidence="3" key="2">
    <citation type="submission" date="2020-11" db="EMBL/GenBank/DDBJ databases">
        <authorList>
            <person name="McCartney M.A."/>
            <person name="Auch B."/>
            <person name="Kono T."/>
            <person name="Mallez S."/>
            <person name="Becker A."/>
            <person name="Gohl D.M."/>
            <person name="Silverstein K.A.T."/>
            <person name="Koren S."/>
            <person name="Bechman K.B."/>
            <person name="Herman A."/>
            <person name="Abrahante J.E."/>
            <person name="Garbe J."/>
        </authorList>
    </citation>
    <scope>NUCLEOTIDE SEQUENCE</scope>
    <source>
        <strain evidence="3">Duluth1</strain>
        <tissue evidence="3">Whole animal</tissue>
    </source>
</reference>
<feature type="compositionally biased region" description="Polar residues" evidence="1">
    <location>
        <begin position="26"/>
        <end position="50"/>
    </location>
</feature>
<proteinExistence type="predicted"/>
<gene>
    <name evidence="3" type="ORF">DPMN_022646</name>
</gene>
<feature type="region of interest" description="Disordered" evidence="1">
    <location>
        <begin position="26"/>
        <end position="76"/>
    </location>
</feature>
<dbReference type="PANTHER" id="PTHR46270">
    <property type="entry name" value="ARMADILLO-TYPE FOLD-RELATED"/>
    <property type="match status" value="1"/>
</dbReference>
<name>A0A9D4NNY3_DREPO</name>
<organism evidence="3 4">
    <name type="scientific">Dreissena polymorpha</name>
    <name type="common">Zebra mussel</name>
    <name type="synonym">Mytilus polymorpha</name>
    <dbReference type="NCBI Taxonomy" id="45954"/>
    <lineage>
        <taxon>Eukaryota</taxon>
        <taxon>Metazoa</taxon>
        <taxon>Spiralia</taxon>
        <taxon>Lophotrochozoa</taxon>
        <taxon>Mollusca</taxon>
        <taxon>Bivalvia</taxon>
        <taxon>Autobranchia</taxon>
        <taxon>Heteroconchia</taxon>
        <taxon>Euheterodonta</taxon>
        <taxon>Imparidentia</taxon>
        <taxon>Neoheterodontei</taxon>
        <taxon>Myida</taxon>
        <taxon>Dreissenoidea</taxon>
        <taxon>Dreissenidae</taxon>
        <taxon>Dreissena</taxon>
    </lineage>
</organism>